<accession>A0A3D9CQB2</accession>
<name>A0A3D9CQB2_9FLAO</name>
<sequence>MKKFILLFILFFLTTSCREEIVSAVSNKKTEQTNFSNKNSESAPASLSLTEGELKCGNSNGSQLTLDPNIALKLNYNVSFWDGSGYSNCLQNGRQCVDLSHFLGILLPKGKSTPQRSFKIYYGGAIDYNTTSQDMVETFTIGETNNDGSAFGGNPYISDENTNKILQAFTKEINKIKRRDNGKIYFIKSYEIYTNALLCIPPYKFVTIKIRYIDPIYDPTGIGPGIPADPF</sequence>
<gene>
    <name evidence="1" type="ORF">DRF58_14595</name>
</gene>
<organism evidence="1 2">
    <name type="scientific">Epilithonimonas hispanica</name>
    <dbReference type="NCBI Taxonomy" id="358687"/>
    <lineage>
        <taxon>Bacteria</taxon>
        <taxon>Pseudomonadati</taxon>
        <taxon>Bacteroidota</taxon>
        <taxon>Flavobacteriia</taxon>
        <taxon>Flavobacteriales</taxon>
        <taxon>Weeksellaceae</taxon>
        <taxon>Chryseobacterium group</taxon>
        <taxon>Epilithonimonas</taxon>
    </lineage>
</organism>
<evidence type="ECO:0008006" key="3">
    <source>
        <dbReference type="Google" id="ProtNLM"/>
    </source>
</evidence>
<dbReference type="RefSeq" id="WP_116036482.1">
    <property type="nucleotide sequence ID" value="NZ_JBHLVV010000081.1"/>
</dbReference>
<dbReference type="EMBL" id="QNUG01000039">
    <property type="protein sequence ID" value="REC67797.1"/>
    <property type="molecule type" value="Genomic_DNA"/>
</dbReference>
<dbReference type="PROSITE" id="PS51257">
    <property type="entry name" value="PROKAR_LIPOPROTEIN"/>
    <property type="match status" value="1"/>
</dbReference>
<protein>
    <recommendedName>
        <fullName evidence="3">Lipoprotein</fullName>
    </recommendedName>
</protein>
<dbReference type="AlphaFoldDB" id="A0A3D9CQB2"/>
<dbReference type="OrthoDB" id="9984991at2"/>
<reference evidence="1 2" key="1">
    <citation type="journal article" date="2006" name="Int. J. Syst. Evol. Microbiol.">
        <title>Chryseobacterium hispanicum sp. nov., isolated from the drinking water distribution system of Sevilla, Spain.</title>
        <authorList>
            <person name="Gallego V."/>
            <person name="Garcia M.T."/>
            <person name="Ventosa A."/>
        </authorList>
    </citation>
    <scope>NUCLEOTIDE SEQUENCE [LARGE SCALE GENOMIC DNA]</scope>
    <source>
        <strain evidence="1 2">KCTC 22104</strain>
    </source>
</reference>
<dbReference type="Proteomes" id="UP000256326">
    <property type="component" value="Unassembled WGS sequence"/>
</dbReference>
<proteinExistence type="predicted"/>
<evidence type="ECO:0000313" key="2">
    <source>
        <dbReference type="Proteomes" id="UP000256326"/>
    </source>
</evidence>
<evidence type="ECO:0000313" key="1">
    <source>
        <dbReference type="EMBL" id="REC67797.1"/>
    </source>
</evidence>
<keyword evidence="2" id="KW-1185">Reference proteome</keyword>
<comment type="caution">
    <text evidence="1">The sequence shown here is derived from an EMBL/GenBank/DDBJ whole genome shotgun (WGS) entry which is preliminary data.</text>
</comment>